<accession>A0A0A9B058</accession>
<dbReference type="EMBL" id="GBRH01241149">
    <property type="protein sequence ID" value="JAD56746.1"/>
    <property type="molecule type" value="Transcribed_RNA"/>
</dbReference>
<reference evidence="1" key="2">
    <citation type="journal article" date="2015" name="Data Brief">
        <title>Shoot transcriptome of the giant reed, Arundo donax.</title>
        <authorList>
            <person name="Barrero R.A."/>
            <person name="Guerrero F.D."/>
            <person name="Moolhuijzen P."/>
            <person name="Goolsby J.A."/>
            <person name="Tidwell J."/>
            <person name="Bellgard S.E."/>
            <person name="Bellgard M.I."/>
        </authorList>
    </citation>
    <scope>NUCLEOTIDE SEQUENCE</scope>
    <source>
        <tissue evidence="1">Shoot tissue taken approximately 20 cm above the soil surface</tissue>
    </source>
</reference>
<proteinExistence type="predicted"/>
<sequence length="20" mass="2272">MSDPLMDDVMNCYLLPSITL</sequence>
<evidence type="ECO:0000313" key="1">
    <source>
        <dbReference type="EMBL" id="JAD56746.1"/>
    </source>
</evidence>
<protein>
    <submittedName>
        <fullName evidence="1">Uncharacterized protein</fullName>
    </submittedName>
</protein>
<organism evidence="1">
    <name type="scientific">Arundo donax</name>
    <name type="common">Giant reed</name>
    <name type="synonym">Donax arundinaceus</name>
    <dbReference type="NCBI Taxonomy" id="35708"/>
    <lineage>
        <taxon>Eukaryota</taxon>
        <taxon>Viridiplantae</taxon>
        <taxon>Streptophyta</taxon>
        <taxon>Embryophyta</taxon>
        <taxon>Tracheophyta</taxon>
        <taxon>Spermatophyta</taxon>
        <taxon>Magnoliopsida</taxon>
        <taxon>Liliopsida</taxon>
        <taxon>Poales</taxon>
        <taxon>Poaceae</taxon>
        <taxon>PACMAD clade</taxon>
        <taxon>Arundinoideae</taxon>
        <taxon>Arundineae</taxon>
        <taxon>Arundo</taxon>
    </lineage>
</organism>
<reference evidence="1" key="1">
    <citation type="submission" date="2014-09" db="EMBL/GenBank/DDBJ databases">
        <authorList>
            <person name="Magalhaes I.L.F."/>
            <person name="Oliveira U."/>
            <person name="Santos F.R."/>
            <person name="Vidigal T.H.D.A."/>
            <person name="Brescovit A.D."/>
            <person name="Santos A.J."/>
        </authorList>
    </citation>
    <scope>NUCLEOTIDE SEQUENCE</scope>
    <source>
        <tissue evidence="1">Shoot tissue taken approximately 20 cm above the soil surface</tissue>
    </source>
</reference>
<dbReference type="AlphaFoldDB" id="A0A0A9B058"/>
<name>A0A0A9B058_ARUDO</name>